<name>A0AAW0KHG4_QUESU</name>
<evidence type="ECO:0000313" key="5">
    <source>
        <dbReference type="Proteomes" id="UP000237347"/>
    </source>
</evidence>
<organism evidence="4 5">
    <name type="scientific">Quercus suber</name>
    <name type="common">Cork oak</name>
    <dbReference type="NCBI Taxonomy" id="58331"/>
    <lineage>
        <taxon>Eukaryota</taxon>
        <taxon>Viridiplantae</taxon>
        <taxon>Streptophyta</taxon>
        <taxon>Embryophyta</taxon>
        <taxon>Tracheophyta</taxon>
        <taxon>Spermatophyta</taxon>
        <taxon>Magnoliopsida</taxon>
        <taxon>eudicotyledons</taxon>
        <taxon>Gunneridae</taxon>
        <taxon>Pentapetalae</taxon>
        <taxon>rosids</taxon>
        <taxon>fabids</taxon>
        <taxon>Fagales</taxon>
        <taxon>Fagaceae</taxon>
        <taxon>Quercus</taxon>
    </lineage>
</organism>
<comment type="caution">
    <text evidence="4">The sequence shown here is derived from an EMBL/GenBank/DDBJ whole genome shotgun (WGS) entry which is preliminary data.</text>
</comment>
<proteinExistence type="inferred from homology"/>
<dbReference type="AlphaFoldDB" id="A0AAW0KHG4"/>
<dbReference type="PANTHER" id="PTHR12096">
    <property type="entry name" value="NUCLEAR PROTEIN SKIP-RELATED"/>
    <property type="match status" value="1"/>
</dbReference>
<gene>
    <name evidence="4" type="primary">SKIP_4</name>
    <name evidence="4" type="ORF">CFP56_019010</name>
</gene>
<evidence type="ECO:0000256" key="1">
    <source>
        <dbReference type="ARBA" id="ARBA00010197"/>
    </source>
</evidence>
<dbReference type="GO" id="GO:0000398">
    <property type="term" value="P:mRNA splicing, via spliceosome"/>
    <property type="evidence" value="ECO:0007669"/>
    <property type="project" value="InterPro"/>
</dbReference>
<protein>
    <submittedName>
        <fullName evidence="4">Snw/ski-interacting protein</fullName>
    </submittedName>
</protein>
<feature type="compositionally biased region" description="Basic and acidic residues" evidence="2">
    <location>
        <begin position="87"/>
        <end position="122"/>
    </location>
</feature>
<accession>A0AAW0KHG4</accession>
<feature type="domain" description="SKI-interacting protein SKIP SNW" evidence="3">
    <location>
        <begin position="1"/>
        <end position="32"/>
    </location>
</feature>
<feature type="region of interest" description="Disordered" evidence="2">
    <location>
        <begin position="157"/>
        <end position="177"/>
    </location>
</feature>
<evidence type="ECO:0000313" key="4">
    <source>
        <dbReference type="EMBL" id="KAK7838848.1"/>
    </source>
</evidence>
<dbReference type="Proteomes" id="UP000237347">
    <property type="component" value="Unassembled WGS sequence"/>
</dbReference>
<sequence>MTVKDQEDWKIPHCASNWKNLKGYTIPLDKKAQEAVVMRSMIQKELMMKEKESKERELRALARKACSKRTGVAPPTAAMDSSDMIIDDEHEREDEKDNLPKETMEEKGRTRPNKNVDSKIHGATEQLGMTSPRDGPLEFEEDYFGLDQFLTEVNEGKKALEKVGPEESTKASAESSM</sequence>
<dbReference type="GO" id="GO:0005681">
    <property type="term" value="C:spliceosomal complex"/>
    <property type="evidence" value="ECO:0007669"/>
    <property type="project" value="InterPro"/>
</dbReference>
<evidence type="ECO:0000256" key="2">
    <source>
        <dbReference type="SAM" id="MobiDB-lite"/>
    </source>
</evidence>
<feature type="compositionally biased region" description="Basic and acidic residues" evidence="2">
    <location>
        <begin position="157"/>
        <end position="169"/>
    </location>
</feature>
<dbReference type="InterPro" id="IPR017862">
    <property type="entry name" value="SKI-int_prot_SKIP"/>
</dbReference>
<evidence type="ECO:0000259" key="3">
    <source>
        <dbReference type="Pfam" id="PF02731"/>
    </source>
</evidence>
<comment type="similarity">
    <text evidence="1">Belongs to the SNW family.</text>
</comment>
<dbReference type="EMBL" id="PKMF04000297">
    <property type="protein sequence ID" value="KAK7838848.1"/>
    <property type="molecule type" value="Genomic_DNA"/>
</dbReference>
<keyword evidence="5" id="KW-1185">Reference proteome</keyword>
<reference evidence="4 5" key="1">
    <citation type="journal article" date="2018" name="Sci. Data">
        <title>The draft genome sequence of cork oak.</title>
        <authorList>
            <person name="Ramos A.M."/>
            <person name="Usie A."/>
            <person name="Barbosa P."/>
            <person name="Barros P.M."/>
            <person name="Capote T."/>
            <person name="Chaves I."/>
            <person name="Simoes F."/>
            <person name="Abreu I."/>
            <person name="Carrasquinho I."/>
            <person name="Faro C."/>
            <person name="Guimaraes J.B."/>
            <person name="Mendonca D."/>
            <person name="Nobrega F."/>
            <person name="Rodrigues L."/>
            <person name="Saibo N.J.M."/>
            <person name="Varela M.C."/>
            <person name="Egas C."/>
            <person name="Matos J."/>
            <person name="Miguel C.M."/>
            <person name="Oliveira M.M."/>
            <person name="Ricardo C.P."/>
            <person name="Goncalves S."/>
        </authorList>
    </citation>
    <scope>NUCLEOTIDE SEQUENCE [LARGE SCALE GENOMIC DNA]</scope>
    <source>
        <strain evidence="5">cv. HL8</strain>
    </source>
</reference>
<dbReference type="InterPro" id="IPR004015">
    <property type="entry name" value="SKI-int_prot_SKIP_SNW-dom"/>
</dbReference>
<feature type="region of interest" description="Disordered" evidence="2">
    <location>
        <begin position="66"/>
        <end position="139"/>
    </location>
</feature>
<dbReference type="Pfam" id="PF02731">
    <property type="entry name" value="SKIP_SNW"/>
    <property type="match status" value="1"/>
</dbReference>